<gene>
    <name evidence="2" type="ORF">H9630_06710</name>
</gene>
<dbReference type="RefSeq" id="WP_191714735.1">
    <property type="nucleotide sequence ID" value="NZ_JACSPU010000002.1"/>
</dbReference>
<feature type="transmembrane region" description="Helical" evidence="1">
    <location>
        <begin position="62"/>
        <end position="80"/>
    </location>
</feature>
<protein>
    <submittedName>
        <fullName evidence="2">Uncharacterized protein</fullName>
    </submittedName>
</protein>
<keyword evidence="1" id="KW-1133">Transmembrane helix</keyword>
<feature type="transmembrane region" description="Helical" evidence="1">
    <location>
        <begin position="12"/>
        <end position="42"/>
    </location>
</feature>
<keyword evidence="1" id="KW-0472">Membrane</keyword>
<name>A0ABR8WBV5_9BACL</name>
<reference evidence="2 3" key="1">
    <citation type="submission" date="2020-08" db="EMBL/GenBank/DDBJ databases">
        <title>A Genomic Blueprint of the Chicken Gut Microbiome.</title>
        <authorList>
            <person name="Gilroy R."/>
            <person name="Ravi A."/>
            <person name="Getino M."/>
            <person name="Pursley I."/>
            <person name="Horton D.L."/>
            <person name="Alikhan N.-F."/>
            <person name="Baker D."/>
            <person name="Gharbi K."/>
            <person name="Hall N."/>
            <person name="Watson M."/>
            <person name="Adriaenssens E.M."/>
            <person name="Foster-Nyarko E."/>
            <person name="Jarju S."/>
            <person name="Secka A."/>
            <person name="Antonio M."/>
            <person name="Oren A."/>
            <person name="Chaudhuri R."/>
            <person name="La Ragione R.M."/>
            <person name="Hildebrand F."/>
            <person name="Pallen M.J."/>
        </authorList>
    </citation>
    <scope>NUCLEOTIDE SEQUENCE [LARGE SCALE GENOMIC DNA]</scope>
    <source>
        <strain evidence="2 3">Sa1BUA13</strain>
    </source>
</reference>
<sequence length="81" mass="9470">MALFAHTSTRYVLWSSVIFLLHFMDSLSIFTLFIVSLLLIGANYFFEKTGQEKEFENNLVDWLWLPILVGTMGFIVSHYVF</sequence>
<comment type="caution">
    <text evidence="2">The sequence shown here is derived from an EMBL/GenBank/DDBJ whole genome shotgun (WGS) entry which is preliminary data.</text>
</comment>
<evidence type="ECO:0000313" key="3">
    <source>
        <dbReference type="Proteomes" id="UP000658980"/>
    </source>
</evidence>
<dbReference type="EMBL" id="JACSPU010000002">
    <property type="protein sequence ID" value="MBD8014507.1"/>
    <property type="molecule type" value="Genomic_DNA"/>
</dbReference>
<evidence type="ECO:0000313" key="2">
    <source>
        <dbReference type="EMBL" id="MBD8014507.1"/>
    </source>
</evidence>
<keyword evidence="3" id="KW-1185">Reference proteome</keyword>
<organism evidence="2 3">
    <name type="scientific">Planococcus wigleyi</name>
    <dbReference type="NCBI Taxonomy" id="2762216"/>
    <lineage>
        <taxon>Bacteria</taxon>
        <taxon>Bacillati</taxon>
        <taxon>Bacillota</taxon>
        <taxon>Bacilli</taxon>
        <taxon>Bacillales</taxon>
        <taxon>Caryophanaceae</taxon>
        <taxon>Planococcus</taxon>
    </lineage>
</organism>
<accession>A0ABR8WBV5</accession>
<evidence type="ECO:0000256" key="1">
    <source>
        <dbReference type="SAM" id="Phobius"/>
    </source>
</evidence>
<keyword evidence="1" id="KW-0812">Transmembrane</keyword>
<dbReference type="Proteomes" id="UP000658980">
    <property type="component" value="Unassembled WGS sequence"/>
</dbReference>
<proteinExistence type="predicted"/>